<organism evidence="2 3">
    <name type="scientific">Candidatus Uhrbacteria bacterium CG10_big_fil_rev_8_21_14_0_10_50_16</name>
    <dbReference type="NCBI Taxonomy" id="1975039"/>
    <lineage>
        <taxon>Bacteria</taxon>
        <taxon>Candidatus Uhriibacteriota</taxon>
    </lineage>
</organism>
<dbReference type="Gene3D" id="3.90.550.10">
    <property type="entry name" value="Spore Coat Polysaccharide Biosynthesis Protein SpsA, Chain A"/>
    <property type="match status" value="1"/>
</dbReference>
<reference evidence="2 3" key="1">
    <citation type="submission" date="2017-09" db="EMBL/GenBank/DDBJ databases">
        <title>Depth-based differentiation of microbial function through sediment-hosted aquifers and enrichment of novel symbionts in the deep terrestrial subsurface.</title>
        <authorList>
            <person name="Probst A.J."/>
            <person name="Ladd B."/>
            <person name="Jarett J.K."/>
            <person name="Geller-Mcgrath D.E."/>
            <person name="Sieber C.M."/>
            <person name="Emerson J.B."/>
            <person name="Anantharaman K."/>
            <person name="Thomas B.C."/>
            <person name="Malmstrom R."/>
            <person name="Stieglmeier M."/>
            <person name="Klingl A."/>
            <person name="Woyke T."/>
            <person name="Ryan C.M."/>
            <person name="Banfield J.F."/>
        </authorList>
    </citation>
    <scope>NUCLEOTIDE SEQUENCE [LARGE SCALE GENOMIC DNA]</scope>
    <source>
        <strain evidence="2">CG10_big_fil_rev_8_21_14_0_10_50_16</strain>
    </source>
</reference>
<dbReference type="PANTHER" id="PTHR43179">
    <property type="entry name" value="RHAMNOSYLTRANSFERASE WBBL"/>
    <property type="match status" value="1"/>
</dbReference>
<dbReference type="SUPFAM" id="SSF53448">
    <property type="entry name" value="Nucleotide-diphospho-sugar transferases"/>
    <property type="match status" value="1"/>
</dbReference>
<dbReference type="Proteomes" id="UP000230084">
    <property type="component" value="Unassembled WGS sequence"/>
</dbReference>
<dbReference type="AlphaFoldDB" id="A0A2H0RLU1"/>
<protein>
    <recommendedName>
        <fullName evidence="1">Glycosyltransferase 2-like domain-containing protein</fullName>
    </recommendedName>
</protein>
<dbReference type="PANTHER" id="PTHR43179:SF7">
    <property type="entry name" value="RHAMNOSYLTRANSFERASE WBBL"/>
    <property type="match status" value="1"/>
</dbReference>
<dbReference type="CDD" id="cd04186">
    <property type="entry name" value="GT_2_like_c"/>
    <property type="match status" value="1"/>
</dbReference>
<dbReference type="EMBL" id="PCYM01000007">
    <property type="protein sequence ID" value="PIR47396.1"/>
    <property type="molecule type" value="Genomic_DNA"/>
</dbReference>
<dbReference type="InterPro" id="IPR029044">
    <property type="entry name" value="Nucleotide-diphossugar_trans"/>
</dbReference>
<accession>A0A2H0RLU1</accession>
<proteinExistence type="predicted"/>
<comment type="caution">
    <text evidence="2">The sequence shown here is derived from an EMBL/GenBank/DDBJ whole genome shotgun (WGS) entry which is preliminary data.</text>
</comment>
<name>A0A2H0RLU1_9BACT</name>
<sequence length="294" mass="33763">MTTQAHKSPMHPKLSIIIVSWNVKQALQSNLERLLTLRDEISFEVLVIDNASSDGTTRMVREQFPWVQLVINDWNAGFGFACNQGLRYAKGEVLLLLNPDMLVGTGTLARTYQELMEQKRVGVLGVKLRQGDTYVSSVRRDPTWKDQLAIALKLSHLHVQLPSVDRYLRTDMEYGKTQDVEQVRGSYFAFRREVMDVVGLFDERFFLWFEEVDYCKRVREVGYTVRFLADVSCTDLVGQSFKQVSTAKKQAILLRSMAQYFGKHGSWWQAAIFWIVRPFAYLAGAVYDLVKNAA</sequence>
<dbReference type="Pfam" id="PF00535">
    <property type="entry name" value="Glycos_transf_2"/>
    <property type="match status" value="1"/>
</dbReference>
<evidence type="ECO:0000259" key="1">
    <source>
        <dbReference type="Pfam" id="PF00535"/>
    </source>
</evidence>
<evidence type="ECO:0000313" key="2">
    <source>
        <dbReference type="EMBL" id="PIR47396.1"/>
    </source>
</evidence>
<feature type="domain" description="Glycosyltransferase 2-like" evidence="1">
    <location>
        <begin position="15"/>
        <end position="160"/>
    </location>
</feature>
<gene>
    <name evidence="2" type="ORF">COV06_03900</name>
</gene>
<dbReference type="InterPro" id="IPR001173">
    <property type="entry name" value="Glyco_trans_2-like"/>
</dbReference>
<evidence type="ECO:0000313" key="3">
    <source>
        <dbReference type="Proteomes" id="UP000230084"/>
    </source>
</evidence>